<evidence type="ECO:0000256" key="1">
    <source>
        <dbReference type="SAM" id="Phobius"/>
    </source>
</evidence>
<dbReference type="Proteomes" id="UP000016480">
    <property type="component" value="Unassembled WGS sequence"/>
</dbReference>
<keyword evidence="1" id="KW-0812">Transmembrane</keyword>
<keyword evidence="1" id="KW-0472">Membrane</keyword>
<reference evidence="2 3" key="1">
    <citation type="journal article" date="2012" name="J. Bacteriol.">
        <title>Genome sequence of the cycloprodigiosin-producing bacterial strain Pseudoalteromonas rubra ATCC 29570(T).</title>
        <authorList>
            <person name="Xie B.B."/>
            <person name="Shu Y.L."/>
            <person name="Qin Q.L."/>
            <person name="Rong J.C."/>
            <person name="Zhang X.Y."/>
            <person name="Chen X.L."/>
            <person name="Zhou B.C."/>
            <person name="Zhang Y.Z."/>
        </authorList>
    </citation>
    <scope>NUCLEOTIDE SEQUENCE [LARGE SCALE GENOMIC DNA]</scope>
    <source>
        <strain evidence="2 3">DSM 6842</strain>
    </source>
</reference>
<sequence>MKPFRIKRENQKLVLTRSKISEVIGFVLSSTFLAGLILSTYNFGLSSVNSTESLLSFIKEKPSILFFIVIAVLLISNVVTSLKFIVLGEKFAFDGISQKILKNSKFLLNYSDVKNVQIRVYSGDTDSYDLSLITIYGNSLKLADFKELSSVKELAGHIGDYLNLSVVIKE</sequence>
<proteinExistence type="predicted"/>
<name>A0A8T0C108_9GAMM</name>
<dbReference type="RefSeq" id="WP_010380514.1">
    <property type="nucleotide sequence ID" value="NZ_AHCD03000044.1"/>
</dbReference>
<evidence type="ECO:0000313" key="2">
    <source>
        <dbReference type="EMBL" id="KAF7781625.1"/>
    </source>
</evidence>
<feature type="transmembrane region" description="Helical" evidence="1">
    <location>
        <begin position="20"/>
        <end position="44"/>
    </location>
</feature>
<dbReference type="AlphaFoldDB" id="A0A8T0C108"/>
<dbReference type="EMBL" id="AHCD03000044">
    <property type="protein sequence ID" value="KAF7781625.1"/>
    <property type="molecule type" value="Genomic_DNA"/>
</dbReference>
<gene>
    <name evidence="2" type="ORF">PRUB_b0911</name>
</gene>
<dbReference type="GeneID" id="61360503"/>
<keyword evidence="1" id="KW-1133">Transmembrane helix</keyword>
<evidence type="ECO:0000313" key="3">
    <source>
        <dbReference type="Proteomes" id="UP000016480"/>
    </source>
</evidence>
<comment type="caution">
    <text evidence="2">The sequence shown here is derived from an EMBL/GenBank/DDBJ whole genome shotgun (WGS) entry which is preliminary data.</text>
</comment>
<organism evidence="2 3">
    <name type="scientific">Pseudoalteromonas rubra</name>
    <dbReference type="NCBI Taxonomy" id="43658"/>
    <lineage>
        <taxon>Bacteria</taxon>
        <taxon>Pseudomonadati</taxon>
        <taxon>Pseudomonadota</taxon>
        <taxon>Gammaproteobacteria</taxon>
        <taxon>Alteromonadales</taxon>
        <taxon>Pseudoalteromonadaceae</taxon>
        <taxon>Pseudoalteromonas</taxon>
    </lineage>
</organism>
<protein>
    <submittedName>
        <fullName evidence="2">Uncharacterized protein</fullName>
    </submittedName>
</protein>
<accession>A0A8T0C108</accession>
<feature type="transmembrane region" description="Helical" evidence="1">
    <location>
        <begin position="64"/>
        <end position="86"/>
    </location>
</feature>